<evidence type="ECO:0000256" key="1">
    <source>
        <dbReference type="ARBA" id="ARBA00004308"/>
    </source>
</evidence>
<keyword evidence="4 6" id="KW-0653">Protein transport</keyword>
<evidence type="ECO:0000256" key="6">
    <source>
        <dbReference type="PIRNR" id="PIRNR015588"/>
    </source>
</evidence>
<dbReference type="InterPro" id="IPR016635">
    <property type="entry name" value="AP_complex_ssu"/>
</dbReference>
<evidence type="ECO:0000256" key="5">
    <source>
        <dbReference type="ARBA" id="ARBA00023136"/>
    </source>
</evidence>
<dbReference type="InterPro" id="IPR022775">
    <property type="entry name" value="AP_mu_sigma_su"/>
</dbReference>
<dbReference type="InParanoid" id="A5DSK8"/>
<dbReference type="OMA" id="QSNFVEY"/>
<evidence type="ECO:0000313" key="9">
    <source>
        <dbReference type="Proteomes" id="UP000001996"/>
    </source>
</evidence>
<dbReference type="Pfam" id="PF01217">
    <property type="entry name" value="Clat_adaptor_s"/>
    <property type="match status" value="1"/>
</dbReference>
<dbReference type="OrthoDB" id="371463at2759"/>
<sequence length="150" mass="17907">MAIQFILVLNRQGKSRLVKWFNNGIYTASQKQQHITDIHRLILLRDSSKQSSNFVLYQNTMKLCYRRYAGLYFIILIDLDDSELSYLESLHFFVEILDVYFDSVCEVDLVFNFYKLYYILDEIYLGGELQDISKDKILSRLQYLDTLDRD</sequence>
<dbReference type="InterPro" id="IPR011012">
    <property type="entry name" value="Longin-like_dom_sf"/>
</dbReference>
<comment type="similarity">
    <text evidence="2 6">Belongs to the adaptor complexes small subunit family.</text>
</comment>
<dbReference type="eggNOG" id="KOG0935">
    <property type="taxonomic scope" value="Eukaryota"/>
</dbReference>
<feature type="domain" description="AP complex mu/sigma subunit" evidence="7">
    <location>
        <begin position="3"/>
        <end position="147"/>
    </location>
</feature>
<dbReference type="FunCoup" id="A5DSK8">
    <property type="interactions" value="448"/>
</dbReference>
<keyword evidence="5 6" id="KW-0472">Membrane</keyword>
<dbReference type="Gene3D" id="3.30.450.60">
    <property type="match status" value="1"/>
</dbReference>
<evidence type="ECO:0000256" key="2">
    <source>
        <dbReference type="ARBA" id="ARBA00006972"/>
    </source>
</evidence>
<protein>
    <recommendedName>
        <fullName evidence="6">AP complex subunit sigma</fullName>
    </recommendedName>
</protein>
<evidence type="ECO:0000256" key="3">
    <source>
        <dbReference type="ARBA" id="ARBA00022448"/>
    </source>
</evidence>
<comment type="subcellular location">
    <subcellularLocation>
        <location evidence="1">Endomembrane system</location>
    </subcellularLocation>
</comment>
<dbReference type="VEuPathDB" id="FungiDB:LELG_00344"/>
<keyword evidence="3 6" id="KW-0813">Transport</keyword>
<dbReference type="Proteomes" id="UP000001996">
    <property type="component" value="Unassembled WGS sequence"/>
</dbReference>
<proteinExistence type="inferred from homology"/>
<keyword evidence="9" id="KW-1185">Reference proteome</keyword>
<evidence type="ECO:0000313" key="8">
    <source>
        <dbReference type="EMBL" id="EDK42166.1"/>
    </source>
</evidence>
<organism evidence="8 9">
    <name type="scientific">Lodderomyces elongisporus (strain ATCC 11503 / CBS 2605 / JCM 1781 / NBRC 1676 / NRRL YB-4239)</name>
    <name type="common">Yeast</name>
    <name type="synonym">Saccharomyces elongisporus</name>
    <dbReference type="NCBI Taxonomy" id="379508"/>
    <lineage>
        <taxon>Eukaryota</taxon>
        <taxon>Fungi</taxon>
        <taxon>Dikarya</taxon>
        <taxon>Ascomycota</taxon>
        <taxon>Saccharomycotina</taxon>
        <taxon>Pichiomycetes</taxon>
        <taxon>Debaryomycetaceae</taxon>
        <taxon>Candida/Lodderomyces clade</taxon>
        <taxon>Lodderomyces</taxon>
    </lineage>
</organism>
<dbReference type="EMBL" id="CH981524">
    <property type="protein sequence ID" value="EDK42166.1"/>
    <property type="molecule type" value="Genomic_DNA"/>
</dbReference>
<gene>
    <name evidence="8" type="ORF">LELG_00344</name>
</gene>
<dbReference type="GeneID" id="5234944"/>
<evidence type="ECO:0000259" key="7">
    <source>
        <dbReference type="Pfam" id="PF01217"/>
    </source>
</evidence>
<dbReference type="SUPFAM" id="SSF64356">
    <property type="entry name" value="SNARE-like"/>
    <property type="match status" value="1"/>
</dbReference>
<dbReference type="AlphaFoldDB" id="A5DSK8"/>
<dbReference type="GO" id="GO:0030122">
    <property type="term" value="C:AP-2 adaptor complex"/>
    <property type="evidence" value="ECO:0007669"/>
    <property type="project" value="EnsemblFungi"/>
</dbReference>
<dbReference type="STRING" id="379508.A5DSK8"/>
<accession>A5DSK8</accession>
<dbReference type="PANTHER" id="PTHR11753">
    <property type="entry name" value="ADAPTOR COMPLEXES SMALL SUBUNIT FAMILY"/>
    <property type="match status" value="1"/>
</dbReference>
<evidence type="ECO:0000256" key="4">
    <source>
        <dbReference type="ARBA" id="ARBA00022927"/>
    </source>
</evidence>
<reference evidence="8 9" key="1">
    <citation type="journal article" date="2009" name="Nature">
        <title>Evolution of pathogenicity and sexual reproduction in eight Candida genomes.</title>
        <authorList>
            <person name="Butler G."/>
            <person name="Rasmussen M.D."/>
            <person name="Lin M.F."/>
            <person name="Santos M.A."/>
            <person name="Sakthikumar S."/>
            <person name="Munro C.A."/>
            <person name="Rheinbay E."/>
            <person name="Grabherr M."/>
            <person name="Forche A."/>
            <person name="Reedy J.L."/>
            <person name="Agrafioti I."/>
            <person name="Arnaud M.B."/>
            <person name="Bates S."/>
            <person name="Brown A.J."/>
            <person name="Brunke S."/>
            <person name="Costanzo M.C."/>
            <person name="Fitzpatrick D.A."/>
            <person name="de Groot P.W."/>
            <person name="Harris D."/>
            <person name="Hoyer L.L."/>
            <person name="Hube B."/>
            <person name="Klis F.M."/>
            <person name="Kodira C."/>
            <person name="Lennard N."/>
            <person name="Logue M.E."/>
            <person name="Martin R."/>
            <person name="Neiman A.M."/>
            <person name="Nikolaou E."/>
            <person name="Quail M.A."/>
            <person name="Quinn J."/>
            <person name="Santos M.C."/>
            <person name="Schmitzberger F.F."/>
            <person name="Sherlock G."/>
            <person name="Shah P."/>
            <person name="Silverstein K.A."/>
            <person name="Skrzypek M.S."/>
            <person name="Soll D."/>
            <person name="Staggs R."/>
            <person name="Stansfield I."/>
            <person name="Stumpf M.P."/>
            <person name="Sudbery P.E."/>
            <person name="Srikantha T."/>
            <person name="Zeng Q."/>
            <person name="Berman J."/>
            <person name="Berriman M."/>
            <person name="Heitman J."/>
            <person name="Gow N.A."/>
            <person name="Lorenz M.C."/>
            <person name="Birren B.W."/>
            <person name="Kellis M."/>
            <person name="Cuomo C.A."/>
        </authorList>
    </citation>
    <scope>NUCLEOTIDE SEQUENCE [LARGE SCALE GENOMIC DNA]</scope>
    <source>
        <strain evidence="9">ATCC 11503 / BCRC 21390 / CBS 2605 / JCM 1781 / NBRC 1676 / NRRL YB-4239</strain>
    </source>
</reference>
<name>A5DSK8_LODEL</name>
<dbReference type="KEGG" id="lel:PVL30_000337"/>
<dbReference type="FunFam" id="3.30.450.60:FF:000010">
    <property type="entry name" value="AP complex subunit sigma"/>
    <property type="match status" value="1"/>
</dbReference>
<dbReference type="HOGENOM" id="CLU_061221_3_1_1"/>
<dbReference type="GO" id="GO:0006886">
    <property type="term" value="P:intracellular protein transport"/>
    <property type="evidence" value="ECO:0007669"/>
    <property type="project" value="UniProtKB-UniRule"/>
</dbReference>
<dbReference type="PIRSF" id="PIRSF015588">
    <property type="entry name" value="AP_complex_sigma"/>
    <property type="match status" value="1"/>
</dbReference>